<dbReference type="Pfam" id="PF13237">
    <property type="entry name" value="Fer4_10"/>
    <property type="match status" value="1"/>
</dbReference>
<dbReference type="PROSITE" id="PS00198">
    <property type="entry name" value="4FE4S_FER_1"/>
    <property type="match status" value="1"/>
</dbReference>
<feature type="domain" description="4Fe-4S ferredoxin-type" evidence="4">
    <location>
        <begin position="41"/>
        <end position="71"/>
    </location>
</feature>
<organism evidence="5 6">
    <name type="scientific">Thermodesulfatator autotrophicus</name>
    <dbReference type="NCBI Taxonomy" id="1795632"/>
    <lineage>
        <taxon>Bacteria</taxon>
        <taxon>Pseudomonadati</taxon>
        <taxon>Thermodesulfobacteriota</taxon>
        <taxon>Thermodesulfobacteria</taxon>
        <taxon>Thermodesulfobacteriales</taxon>
        <taxon>Thermodesulfatatoraceae</taxon>
        <taxon>Thermodesulfatator</taxon>
    </lineage>
</organism>
<dbReference type="EMBL" id="LSFI01000055">
    <property type="protein sequence ID" value="OAG26874.1"/>
    <property type="molecule type" value="Genomic_DNA"/>
</dbReference>
<keyword evidence="3" id="KW-0411">Iron-sulfur</keyword>
<reference evidence="5 6" key="1">
    <citation type="submission" date="2016-02" db="EMBL/GenBank/DDBJ databases">
        <title>Draft genome sequence of Thermodesulfatator sp. S606.</title>
        <authorList>
            <person name="Lai Q."/>
            <person name="Cao J."/>
            <person name="Dupont S."/>
            <person name="Shao Z."/>
            <person name="Jebbar M."/>
            <person name="Alain K."/>
        </authorList>
    </citation>
    <scope>NUCLEOTIDE SEQUENCE [LARGE SCALE GENOMIC DNA]</scope>
    <source>
        <strain evidence="5 6">S606</strain>
    </source>
</reference>
<dbReference type="InterPro" id="IPR007516">
    <property type="entry name" value="Co_F420_Hydgase/DH_bsu_N"/>
</dbReference>
<keyword evidence="2" id="KW-0408">Iron</keyword>
<dbReference type="SUPFAM" id="SSF54862">
    <property type="entry name" value="4Fe-4S ferredoxins"/>
    <property type="match status" value="1"/>
</dbReference>
<evidence type="ECO:0000313" key="6">
    <source>
        <dbReference type="Proteomes" id="UP000076964"/>
    </source>
</evidence>
<name>A0A177E4J6_9BACT</name>
<dbReference type="AlphaFoldDB" id="A0A177E4J6"/>
<comment type="caution">
    <text evidence="5">The sequence shown here is derived from an EMBL/GenBank/DDBJ whole genome shotgun (WGS) entry which is preliminary data.</text>
</comment>
<evidence type="ECO:0000259" key="4">
    <source>
        <dbReference type="PROSITE" id="PS51379"/>
    </source>
</evidence>
<dbReference type="InterPro" id="IPR017896">
    <property type="entry name" value="4Fe4S_Fe-S-bd"/>
</dbReference>
<dbReference type="PROSITE" id="PS51379">
    <property type="entry name" value="4FE4S_FER_2"/>
    <property type="match status" value="2"/>
</dbReference>
<accession>A0A177E4J6</accession>
<keyword evidence="1" id="KW-0479">Metal-binding</keyword>
<sequence>MKTFADLQQEVIQKGLCHRCGGCVSVCTAVNYGALGFNEEGYPQYKDVEKCIECGVCYMVCPEAAYEEEAFMKAVGWEPPAGPVLGVEVARAISPEIRQRATDGGVVTALLVHLFKKGMIDGAVVAKRISPFQVVPTLVTSPEEVIESAGFYHDVSAGLQSLSETYSTFAPSFEAMRPAMVEKLRRVAIVGTPCQIHTLRKMQYFNISPSETFYLLLGLFCSGHFNFDEAGRKKIEELGGFKWDEIAKINIKDALIITLQNGEVKRIPLSELEDLKRPACKFCEDYSAEFADISFGGIGAPDGWTSVIIRTPKARGAFADARRKTIEEFPLEEDPKLIDKVLDIVKKASEAKKEKANENKKKCLGNG</sequence>
<dbReference type="RefSeq" id="WP_068543523.1">
    <property type="nucleotide sequence ID" value="NZ_LSFI01000055.1"/>
</dbReference>
<keyword evidence="6" id="KW-1185">Reference proteome</keyword>
<dbReference type="PANTHER" id="PTHR31332:SF0">
    <property type="entry name" value="7-HYDROXYMETHYL CHLOROPHYLL A REDUCTASE, CHLOROPLASTIC"/>
    <property type="match status" value="1"/>
</dbReference>
<protein>
    <submittedName>
        <fullName evidence="5">Coenzyme F420 hydrogenase</fullName>
    </submittedName>
</protein>
<gene>
    <name evidence="5" type="ORF">TH606_09945</name>
</gene>
<dbReference type="OrthoDB" id="3247493at2"/>
<dbReference type="GO" id="GO:0046872">
    <property type="term" value="F:metal ion binding"/>
    <property type="evidence" value="ECO:0007669"/>
    <property type="project" value="UniProtKB-KW"/>
</dbReference>
<dbReference type="GO" id="GO:0051536">
    <property type="term" value="F:iron-sulfur cluster binding"/>
    <property type="evidence" value="ECO:0007669"/>
    <property type="project" value="UniProtKB-KW"/>
</dbReference>
<dbReference type="GO" id="GO:0052592">
    <property type="term" value="F:oxidoreductase activity, acting on CH or CH2 groups, with an iron-sulfur protein as acceptor"/>
    <property type="evidence" value="ECO:0007669"/>
    <property type="project" value="TreeGrafter"/>
</dbReference>
<evidence type="ECO:0000256" key="1">
    <source>
        <dbReference type="ARBA" id="ARBA00022723"/>
    </source>
</evidence>
<dbReference type="STRING" id="1795632.TH606_09945"/>
<evidence type="ECO:0000313" key="5">
    <source>
        <dbReference type="EMBL" id="OAG26874.1"/>
    </source>
</evidence>
<dbReference type="Proteomes" id="UP000076964">
    <property type="component" value="Unassembled WGS sequence"/>
</dbReference>
<dbReference type="InterPro" id="IPR017900">
    <property type="entry name" value="4Fe4S_Fe_S_CS"/>
</dbReference>
<feature type="domain" description="4Fe-4S ferredoxin-type" evidence="4">
    <location>
        <begin position="8"/>
        <end position="40"/>
    </location>
</feature>
<dbReference type="Pfam" id="PF04432">
    <property type="entry name" value="FrhB_FdhB_C"/>
    <property type="match status" value="1"/>
</dbReference>
<dbReference type="Gene3D" id="3.30.70.20">
    <property type="match status" value="1"/>
</dbReference>
<dbReference type="PANTHER" id="PTHR31332">
    <property type="entry name" value="7-HYDROXYMETHYL CHLOROPHYLL A REDUCTASE, CHLOROPLASTIC"/>
    <property type="match status" value="1"/>
</dbReference>
<dbReference type="InterPro" id="IPR007525">
    <property type="entry name" value="FrhB_FdhB_C"/>
</dbReference>
<proteinExistence type="predicted"/>
<dbReference type="Pfam" id="PF04422">
    <property type="entry name" value="FrhB_FdhB_N"/>
    <property type="match status" value="1"/>
</dbReference>
<evidence type="ECO:0000256" key="3">
    <source>
        <dbReference type="ARBA" id="ARBA00023014"/>
    </source>
</evidence>
<evidence type="ECO:0000256" key="2">
    <source>
        <dbReference type="ARBA" id="ARBA00023004"/>
    </source>
</evidence>
<dbReference type="InterPro" id="IPR045220">
    <property type="entry name" value="FRHB/FDHB/HCAR-like"/>
</dbReference>